<proteinExistence type="predicted"/>
<feature type="domain" description="DRBM" evidence="10">
    <location>
        <begin position="351"/>
        <end position="415"/>
    </location>
</feature>
<evidence type="ECO:0000259" key="10">
    <source>
        <dbReference type="PROSITE" id="PS50137"/>
    </source>
</evidence>
<dbReference type="InterPro" id="IPR002466">
    <property type="entry name" value="A_deamin"/>
</dbReference>
<dbReference type="Ensembl" id="ENSLLET00000020457.1">
    <property type="protein sequence ID" value="ENSLLEP00000019684.1"/>
    <property type="gene ID" value="ENSLLEG00000012488.1"/>
</dbReference>
<dbReference type="PROSITE" id="PS50137">
    <property type="entry name" value="DS_RBD"/>
    <property type="match status" value="2"/>
</dbReference>
<evidence type="ECO:0000256" key="6">
    <source>
        <dbReference type="ARBA" id="ARBA00022884"/>
    </source>
</evidence>
<dbReference type="GeneTree" id="ENSGT00940000157252"/>
<sequence>MLWNYNSHNYLPIYCIQRLLGIVGCQHLRGLEFDISALYHARQVQCTPTCFSKQSSTWDFLMTTQPSVMSPQQIRHSNSDTKMSCQGPSPGRSIPGSMKYREKISMLSTLIVPFKYINPGASSVDDEDSLSTSSAEVKENRNIGNREDHGLSSNDRPKGGPSSIKRKRPLEEGNGGHFCKLQIILKKLSWSVTPKNAIVQLHELRPDLQYKIVSQTGPVHAPLFSVAVEVNGLTFEGTGPTKKKAKMKAAELALKSFVQFPNACQAHFAMGNCINPSTDFTSDQADFPDTLFKEFEPSTHSDPFSAYSPVNNELLSSAYRHGRLVCHTLDLMGHAKQNKHKMAYPAESEKNPVVMLNQLRPGLRYVCLSETVEKQHAKRFVMAMRVDGRTFEGTGRSKKLAKAQAAQAALKDLFNIQLTSHIPSRNKCNHLPQDFADSIYQLVMQKSQELTASISSVCARHKALAAIVMTRGLDLRQAQVIALSSGTKCINGEYLNDQGLVVNDCHAEIVVRRAFVHYLYTQLELHLSKQRTDCEKSIFIRLKEGGYRLKENITFHLYISTSPCGDARLNSPYEITSDLNRCKHIVRKFRCHLRTKIESGEGTIPIRSRTPVQTWDGVLSGEQLVTMSCTDKITRWNILGLQGALLSHFIEPIYLHSIIVGSLHHVGHLSRVMSQRIEDIGNLPAPYRHNHPLLSGVSNAEARQPGKSPNFSINWIVGSSDLEIINATTGKKTSGSASRLCKHRLYSRWSKLYGKLSSRTTCEGEMPSVYCEAKLLDSLHQSAKQQLFKAIQKAGLGTWLKKPPEQEQFLLTL</sequence>
<accession>A0A8C5MXI1</accession>
<evidence type="ECO:0000256" key="3">
    <source>
        <dbReference type="ARBA" id="ARBA00022737"/>
    </source>
</evidence>
<evidence type="ECO:0000256" key="2">
    <source>
        <dbReference type="ARBA" id="ARBA00022723"/>
    </source>
</evidence>
<dbReference type="Proteomes" id="UP000694569">
    <property type="component" value="Unplaced"/>
</dbReference>
<reference evidence="12" key="1">
    <citation type="submission" date="2025-08" db="UniProtKB">
        <authorList>
            <consortium name="Ensembl"/>
        </authorList>
    </citation>
    <scope>IDENTIFICATION</scope>
</reference>
<organism evidence="12 13">
    <name type="scientific">Leptobrachium leishanense</name>
    <name type="common">Leishan spiny toad</name>
    <dbReference type="NCBI Taxonomy" id="445787"/>
    <lineage>
        <taxon>Eukaryota</taxon>
        <taxon>Metazoa</taxon>
        <taxon>Chordata</taxon>
        <taxon>Craniata</taxon>
        <taxon>Vertebrata</taxon>
        <taxon>Euteleostomi</taxon>
        <taxon>Amphibia</taxon>
        <taxon>Batrachia</taxon>
        <taxon>Anura</taxon>
        <taxon>Pelobatoidea</taxon>
        <taxon>Megophryidae</taxon>
        <taxon>Leptobrachium</taxon>
    </lineage>
</organism>
<reference evidence="12" key="2">
    <citation type="submission" date="2025-09" db="UniProtKB">
        <authorList>
            <consortium name="Ensembl"/>
        </authorList>
    </citation>
    <scope>IDENTIFICATION</scope>
</reference>
<dbReference type="Pfam" id="PF00035">
    <property type="entry name" value="dsrm"/>
    <property type="match status" value="2"/>
</dbReference>
<evidence type="ECO:0000259" key="11">
    <source>
        <dbReference type="PROSITE" id="PS50141"/>
    </source>
</evidence>
<evidence type="ECO:0000256" key="9">
    <source>
        <dbReference type="SAM" id="MobiDB-lite"/>
    </source>
</evidence>
<dbReference type="FunFam" id="3.30.160.20:FF:000011">
    <property type="entry name" value="double-stranded RNA-specific editase 1 isoform X1"/>
    <property type="match status" value="1"/>
</dbReference>
<dbReference type="SMART" id="SM00358">
    <property type="entry name" value="DSRM"/>
    <property type="match status" value="2"/>
</dbReference>
<evidence type="ECO:0000256" key="4">
    <source>
        <dbReference type="ARBA" id="ARBA00022801"/>
    </source>
</evidence>
<dbReference type="PROSITE" id="PS50141">
    <property type="entry name" value="A_DEAMIN_EDITASE"/>
    <property type="match status" value="1"/>
</dbReference>
<dbReference type="GO" id="GO:0046872">
    <property type="term" value="F:metal ion binding"/>
    <property type="evidence" value="ECO:0007669"/>
    <property type="project" value="UniProtKB-KW"/>
</dbReference>
<dbReference type="Pfam" id="PF02137">
    <property type="entry name" value="A_deamin"/>
    <property type="match status" value="1"/>
</dbReference>
<dbReference type="SUPFAM" id="SSF54768">
    <property type="entry name" value="dsRNA-binding domain-like"/>
    <property type="match status" value="2"/>
</dbReference>
<feature type="region of interest" description="Disordered" evidence="9">
    <location>
        <begin position="69"/>
        <end position="97"/>
    </location>
</feature>
<keyword evidence="7" id="KW-0539">Nucleus</keyword>
<evidence type="ECO:0000256" key="8">
    <source>
        <dbReference type="PROSITE-ProRule" id="PRU00266"/>
    </source>
</evidence>
<comment type="subcellular location">
    <subcellularLocation>
        <location evidence="1">Nucleus</location>
    </subcellularLocation>
</comment>
<dbReference type="CDD" id="cd19896">
    <property type="entry name" value="DSRM_RED2_rpt1"/>
    <property type="match status" value="1"/>
</dbReference>
<dbReference type="GO" id="GO:0003726">
    <property type="term" value="F:double-stranded RNA adenosine deaminase activity"/>
    <property type="evidence" value="ECO:0007669"/>
    <property type="project" value="TreeGrafter"/>
</dbReference>
<feature type="domain" description="DRBM" evidence="10">
    <location>
        <begin position="193"/>
        <end position="259"/>
    </location>
</feature>
<dbReference type="GO" id="GO:0006382">
    <property type="term" value="P:adenosine to inosine editing"/>
    <property type="evidence" value="ECO:0007669"/>
    <property type="project" value="TreeGrafter"/>
</dbReference>
<feature type="domain" description="A to I editase" evidence="11">
    <location>
        <begin position="482"/>
        <end position="809"/>
    </location>
</feature>
<evidence type="ECO:0000256" key="7">
    <source>
        <dbReference type="ARBA" id="ARBA00023242"/>
    </source>
</evidence>
<gene>
    <name evidence="12" type="primary">ADARB2</name>
</gene>
<keyword evidence="3" id="KW-0677">Repeat</keyword>
<dbReference type="InterPro" id="IPR044460">
    <property type="entry name" value="ADAR3_DSRM_1"/>
</dbReference>
<keyword evidence="6 8" id="KW-0694">RNA-binding</keyword>
<keyword evidence="5" id="KW-0862">Zinc</keyword>
<dbReference type="PANTHER" id="PTHR10910:SF17">
    <property type="entry name" value="DOUBLE-STRANDED RNA-SPECIFIC EDITASE B2"/>
    <property type="match status" value="1"/>
</dbReference>
<feature type="region of interest" description="Disordered" evidence="9">
    <location>
        <begin position="123"/>
        <end position="171"/>
    </location>
</feature>
<dbReference type="GO" id="GO:0006396">
    <property type="term" value="P:RNA processing"/>
    <property type="evidence" value="ECO:0007669"/>
    <property type="project" value="InterPro"/>
</dbReference>
<dbReference type="GO" id="GO:0003725">
    <property type="term" value="F:double-stranded RNA binding"/>
    <property type="evidence" value="ECO:0007669"/>
    <property type="project" value="TreeGrafter"/>
</dbReference>
<dbReference type="GO" id="GO:0005730">
    <property type="term" value="C:nucleolus"/>
    <property type="evidence" value="ECO:0007669"/>
    <property type="project" value="TreeGrafter"/>
</dbReference>
<keyword evidence="4" id="KW-0378">Hydrolase</keyword>
<name>A0A8C5MXI1_9ANUR</name>
<feature type="compositionally biased region" description="Basic and acidic residues" evidence="9">
    <location>
        <begin position="136"/>
        <end position="158"/>
    </location>
</feature>
<evidence type="ECO:0000256" key="5">
    <source>
        <dbReference type="ARBA" id="ARBA00022833"/>
    </source>
</evidence>
<feature type="compositionally biased region" description="Polar residues" evidence="9">
    <location>
        <begin position="69"/>
        <end position="87"/>
    </location>
</feature>
<evidence type="ECO:0000256" key="1">
    <source>
        <dbReference type="ARBA" id="ARBA00004123"/>
    </source>
</evidence>
<dbReference type="OrthoDB" id="10268011at2759"/>
<dbReference type="FunFam" id="3.30.160.20:FF:000009">
    <property type="entry name" value="Adenosine deaminase RNA-specific B2 (inactive)"/>
    <property type="match status" value="1"/>
</dbReference>
<dbReference type="GO" id="GO:0005737">
    <property type="term" value="C:cytoplasm"/>
    <property type="evidence" value="ECO:0007669"/>
    <property type="project" value="TreeGrafter"/>
</dbReference>
<dbReference type="GO" id="GO:0008251">
    <property type="term" value="F:tRNA-specific adenosine deaminase activity"/>
    <property type="evidence" value="ECO:0007669"/>
    <property type="project" value="TreeGrafter"/>
</dbReference>
<dbReference type="InterPro" id="IPR014720">
    <property type="entry name" value="dsRBD_dom"/>
</dbReference>
<evidence type="ECO:0000313" key="12">
    <source>
        <dbReference type="Ensembl" id="ENSLLEP00000019684.1"/>
    </source>
</evidence>
<dbReference type="PANTHER" id="PTHR10910">
    <property type="entry name" value="EUKARYOTE SPECIFIC DSRNA BINDING PROTEIN"/>
    <property type="match status" value="1"/>
</dbReference>
<dbReference type="AlphaFoldDB" id="A0A8C5MXI1"/>
<protein>
    <submittedName>
        <fullName evidence="12">Adenosine deaminase RNA specific B2 (inactive)</fullName>
    </submittedName>
</protein>
<keyword evidence="2" id="KW-0479">Metal-binding</keyword>
<keyword evidence="13" id="KW-1185">Reference proteome</keyword>
<dbReference type="SMART" id="SM00552">
    <property type="entry name" value="ADEAMc"/>
    <property type="match status" value="1"/>
</dbReference>
<evidence type="ECO:0000313" key="13">
    <source>
        <dbReference type="Proteomes" id="UP000694569"/>
    </source>
</evidence>
<dbReference type="Gene3D" id="3.30.160.20">
    <property type="match status" value="2"/>
</dbReference>